<sequence>MHRLSKRPGKGTATALLALLLLTVGVPAAVHRAAGQPHADPGCQAVAFMSMTGVAPACR</sequence>
<dbReference type="RefSeq" id="WP_150528729.1">
    <property type="nucleotide sequence ID" value="NZ_BNBW01000011.1"/>
</dbReference>
<reference evidence="2 3" key="1">
    <citation type="submission" date="2017-09" db="EMBL/GenBank/DDBJ databases">
        <authorList>
            <person name="Lee N."/>
            <person name="Cho B.-K."/>
        </authorList>
    </citation>
    <scope>NUCLEOTIDE SEQUENCE [LARGE SCALE GENOMIC DNA]</scope>
    <source>
        <strain evidence="2 3">ATCC 27476</strain>
    </source>
</reference>
<evidence type="ECO:0000256" key="1">
    <source>
        <dbReference type="SAM" id="SignalP"/>
    </source>
</evidence>
<dbReference type="KEGG" id="svn:CP980_19765"/>
<dbReference type="EMBL" id="CP023692">
    <property type="protein sequence ID" value="QEV47031.1"/>
    <property type="molecule type" value="Genomic_DNA"/>
</dbReference>
<accession>A0A5J6JBI7</accession>
<dbReference type="AlphaFoldDB" id="A0A5J6JBI7"/>
<evidence type="ECO:0000313" key="3">
    <source>
        <dbReference type="Proteomes" id="UP000325563"/>
    </source>
</evidence>
<keyword evidence="1" id="KW-0732">Signal</keyword>
<feature type="chain" id="PRO_5039171502" evidence="1">
    <location>
        <begin position="29"/>
        <end position="59"/>
    </location>
</feature>
<keyword evidence="3" id="KW-1185">Reference proteome</keyword>
<feature type="signal peptide" evidence="1">
    <location>
        <begin position="1"/>
        <end position="28"/>
    </location>
</feature>
<gene>
    <name evidence="2" type="ORF">CP980_19765</name>
</gene>
<proteinExistence type="predicted"/>
<evidence type="ECO:0000313" key="2">
    <source>
        <dbReference type="EMBL" id="QEV47031.1"/>
    </source>
</evidence>
<name>A0A5J6JBI7_STRVI</name>
<dbReference type="Proteomes" id="UP000325563">
    <property type="component" value="Chromosome"/>
</dbReference>
<organism evidence="2 3">
    <name type="scientific">Streptomyces vinaceus</name>
    <dbReference type="NCBI Taxonomy" id="1960"/>
    <lineage>
        <taxon>Bacteria</taxon>
        <taxon>Bacillati</taxon>
        <taxon>Actinomycetota</taxon>
        <taxon>Actinomycetes</taxon>
        <taxon>Kitasatosporales</taxon>
        <taxon>Streptomycetaceae</taxon>
        <taxon>Streptomyces</taxon>
    </lineage>
</organism>
<dbReference type="GeneID" id="95612778"/>
<protein>
    <submittedName>
        <fullName evidence="2">Uncharacterized protein</fullName>
    </submittedName>
</protein>